<evidence type="ECO:0000313" key="10">
    <source>
        <dbReference type="Proteomes" id="UP000319094"/>
    </source>
</evidence>
<feature type="domain" description="Major facilitator superfamily (MFS) profile" evidence="8">
    <location>
        <begin position="17"/>
        <end position="430"/>
    </location>
</feature>
<keyword evidence="2" id="KW-0813">Transport</keyword>
<dbReference type="CDD" id="cd17369">
    <property type="entry name" value="MFS_ShiA_like"/>
    <property type="match status" value="1"/>
</dbReference>
<dbReference type="Proteomes" id="UP000319094">
    <property type="component" value="Unassembled WGS sequence"/>
</dbReference>
<feature type="transmembrane region" description="Helical" evidence="7">
    <location>
        <begin position="282"/>
        <end position="302"/>
    </location>
</feature>
<accession>A0A542Y8S7</accession>
<evidence type="ECO:0000259" key="8">
    <source>
        <dbReference type="PROSITE" id="PS50850"/>
    </source>
</evidence>
<dbReference type="EMBL" id="VFON01000001">
    <property type="protein sequence ID" value="TQL44481.1"/>
    <property type="molecule type" value="Genomic_DNA"/>
</dbReference>
<dbReference type="PROSITE" id="PS50850">
    <property type="entry name" value="MFS"/>
    <property type="match status" value="1"/>
</dbReference>
<evidence type="ECO:0000256" key="3">
    <source>
        <dbReference type="ARBA" id="ARBA00022475"/>
    </source>
</evidence>
<evidence type="ECO:0000256" key="7">
    <source>
        <dbReference type="SAM" id="Phobius"/>
    </source>
</evidence>
<dbReference type="InterPro" id="IPR005828">
    <property type="entry name" value="MFS_sugar_transport-like"/>
</dbReference>
<dbReference type="AlphaFoldDB" id="A0A542Y8S7"/>
<evidence type="ECO:0000256" key="1">
    <source>
        <dbReference type="ARBA" id="ARBA00004651"/>
    </source>
</evidence>
<feature type="transmembrane region" description="Helical" evidence="7">
    <location>
        <begin position="20"/>
        <end position="43"/>
    </location>
</feature>
<organism evidence="9 10">
    <name type="scientific">Leucobacter komagatae</name>
    <dbReference type="NCBI Taxonomy" id="55969"/>
    <lineage>
        <taxon>Bacteria</taxon>
        <taxon>Bacillati</taxon>
        <taxon>Actinomycetota</taxon>
        <taxon>Actinomycetes</taxon>
        <taxon>Micrococcales</taxon>
        <taxon>Microbacteriaceae</taxon>
        <taxon>Leucobacter</taxon>
    </lineage>
</organism>
<dbReference type="RefSeq" id="WP_141887660.1">
    <property type="nucleotide sequence ID" value="NZ_BAAAUY010000020.1"/>
</dbReference>
<evidence type="ECO:0000256" key="5">
    <source>
        <dbReference type="ARBA" id="ARBA00022989"/>
    </source>
</evidence>
<keyword evidence="5 7" id="KW-1133">Transmembrane helix</keyword>
<proteinExistence type="predicted"/>
<dbReference type="PANTHER" id="PTHR43045:SF1">
    <property type="entry name" value="SHIKIMATE TRANSPORTER"/>
    <property type="match status" value="1"/>
</dbReference>
<keyword evidence="10" id="KW-1185">Reference proteome</keyword>
<dbReference type="PROSITE" id="PS00216">
    <property type="entry name" value="SUGAR_TRANSPORT_1"/>
    <property type="match status" value="1"/>
</dbReference>
<feature type="transmembrane region" description="Helical" evidence="7">
    <location>
        <begin position="191"/>
        <end position="210"/>
    </location>
</feature>
<keyword evidence="6 7" id="KW-0472">Membrane</keyword>
<evidence type="ECO:0000256" key="4">
    <source>
        <dbReference type="ARBA" id="ARBA00022692"/>
    </source>
</evidence>
<feature type="transmembrane region" description="Helical" evidence="7">
    <location>
        <begin position="244"/>
        <end position="262"/>
    </location>
</feature>
<name>A0A542Y8S7_9MICO</name>
<feature type="transmembrane region" description="Helical" evidence="7">
    <location>
        <begin position="55"/>
        <end position="77"/>
    </location>
</feature>
<dbReference type="PANTHER" id="PTHR43045">
    <property type="entry name" value="SHIKIMATE TRANSPORTER"/>
    <property type="match status" value="1"/>
</dbReference>
<feature type="transmembrane region" description="Helical" evidence="7">
    <location>
        <begin position="407"/>
        <end position="425"/>
    </location>
</feature>
<gene>
    <name evidence="9" type="ORF">FB468_2539</name>
</gene>
<feature type="transmembrane region" description="Helical" evidence="7">
    <location>
        <begin position="89"/>
        <end position="108"/>
    </location>
</feature>
<comment type="caution">
    <text evidence="9">The sequence shown here is derived from an EMBL/GenBank/DDBJ whole genome shotgun (WGS) entry which is preliminary data.</text>
</comment>
<protein>
    <submittedName>
        <fullName evidence="9">Putative MFS family arabinose efflux permease</fullName>
    </submittedName>
</protein>
<evidence type="ECO:0000256" key="6">
    <source>
        <dbReference type="ARBA" id="ARBA00023136"/>
    </source>
</evidence>
<dbReference type="Pfam" id="PF00083">
    <property type="entry name" value="Sugar_tr"/>
    <property type="match status" value="1"/>
</dbReference>
<sequence>MTAAPITDHSKRERRRVTAATLIGTTIEWYDYFVYAAMAGLLFGDLFFKGAGPEFKSVITFATVGVSFLFRPLGAIIAGHIGDRFGRRVALMITLITMGVATALIGLLPTYDAIGIAAPILLLTLRVLQGLSAGGEWGGAALLAVEHAPAGQRGVFGAAPQLGVPAGMVLASGIMALMTGVISPGDAFQEWGWRVPFLLSVFLIVVGYLVRRSVEESPVFTEIAERKAQTKAPLKELFRKHWRLVILAALTFIGMNATGYLTTGGFIQKYATDDPLNMDTTFVLLAVLGAAIAQLLFTWWAGALSDKIGRRTTYLIGWVLLAATMFMLFPLVNTGKPGMLLLGLLIMTPGLGMTYGPQPAWFAELFPASVRFSGVSVTYALGSILGGAFSPMISQVLLERTGSANAIAYYLVGTMVIAFIATLLLKDRSGIDLGMDNEEEQLRSPIYSLRKRAQA</sequence>
<dbReference type="GO" id="GO:0005886">
    <property type="term" value="C:plasma membrane"/>
    <property type="evidence" value="ECO:0007669"/>
    <property type="project" value="UniProtKB-SubCell"/>
</dbReference>
<feature type="transmembrane region" description="Helical" evidence="7">
    <location>
        <begin position="314"/>
        <end position="332"/>
    </location>
</feature>
<dbReference type="InterPro" id="IPR036259">
    <property type="entry name" value="MFS_trans_sf"/>
</dbReference>
<feature type="transmembrane region" description="Helical" evidence="7">
    <location>
        <begin position="338"/>
        <end position="356"/>
    </location>
</feature>
<dbReference type="InterPro" id="IPR011701">
    <property type="entry name" value="MFS"/>
</dbReference>
<comment type="subcellular location">
    <subcellularLocation>
        <location evidence="1">Cell membrane</location>
        <topology evidence="1">Multi-pass membrane protein</topology>
    </subcellularLocation>
</comment>
<feature type="transmembrane region" description="Helical" evidence="7">
    <location>
        <begin position="155"/>
        <end position="179"/>
    </location>
</feature>
<dbReference type="InterPro" id="IPR005829">
    <property type="entry name" value="Sugar_transporter_CS"/>
</dbReference>
<dbReference type="GO" id="GO:0022857">
    <property type="term" value="F:transmembrane transporter activity"/>
    <property type="evidence" value="ECO:0007669"/>
    <property type="project" value="InterPro"/>
</dbReference>
<dbReference type="InterPro" id="IPR020846">
    <property type="entry name" value="MFS_dom"/>
</dbReference>
<dbReference type="Gene3D" id="1.20.1250.20">
    <property type="entry name" value="MFS general substrate transporter like domains"/>
    <property type="match status" value="1"/>
</dbReference>
<keyword evidence="4 7" id="KW-0812">Transmembrane</keyword>
<dbReference type="OrthoDB" id="8953821at2"/>
<dbReference type="PROSITE" id="PS00217">
    <property type="entry name" value="SUGAR_TRANSPORT_2"/>
    <property type="match status" value="1"/>
</dbReference>
<evidence type="ECO:0000313" key="9">
    <source>
        <dbReference type="EMBL" id="TQL44481.1"/>
    </source>
</evidence>
<dbReference type="Pfam" id="PF07690">
    <property type="entry name" value="MFS_1"/>
    <property type="match status" value="1"/>
</dbReference>
<keyword evidence="3" id="KW-1003">Cell membrane</keyword>
<reference evidence="9 10" key="1">
    <citation type="submission" date="2019-06" db="EMBL/GenBank/DDBJ databases">
        <title>Sequencing the genomes of 1000 actinobacteria strains.</title>
        <authorList>
            <person name="Klenk H.-P."/>
        </authorList>
    </citation>
    <scope>NUCLEOTIDE SEQUENCE [LARGE SCALE GENOMIC DNA]</scope>
    <source>
        <strain evidence="9 10">DSM 8803</strain>
    </source>
</reference>
<evidence type="ECO:0000256" key="2">
    <source>
        <dbReference type="ARBA" id="ARBA00022448"/>
    </source>
</evidence>
<dbReference type="SUPFAM" id="SSF103473">
    <property type="entry name" value="MFS general substrate transporter"/>
    <property type="match status" value="1"/>
</dbReference>